<dbReference type="PROSITE" id="PS00455">
    <property type="entry name" value="AMP_BINDING"/>
    <property type="match status" value="1"/>
</dbReference>
<dbReference type="Pfam" id="PF00501">
    <property type="entry name" value="AMP-binding"/>
    <property type="match status" value="1"/>
</dbReference>
<dbReference type="PANTHER" id="PTHR43107:SF15">
    <property type="entry name" value="FATTY ACID TRANSPORT PROTEIN 3, ISOFORM A"/>
    <property type="match status" value="1"/>
</dbReference>
<dbReference type="SUPFAM" id="SSF56801">
    <property type="entry name" value="Acetyl-CoA synthetase-like"/>
    <property type="match status" value="1"/>
</dbReference>
<evidence type="ECO:0000256" key="15">
    <source>
        <dbReference type="ARBA" id="ARBA00060276"/>
    </source>
</evidence>
<dbReference type="GO" id="GO:0005524">
    <property type="term" value="F:ATP binding"/>
    <property type="evidence" value="ECO:0007669"/>
    <property type="project" value="UniProtKB-KW"/>
</dbReference>
<proteinExistence type="inferred from homology"/>
<dbReference type="InterPro" id="IPR042099">
    <property type="entry name" value="ANL_N_sf"/>
</dbReference>
<comment type="catalytic activity">
    <reaction evidence="14">
        <text>a very long-chain fatty acid + ATP + CoA = a very long-chain fatty acyl-CoA + AMP + diphosphate</text>
        <dbReference type="Rhea" id="RHEA:54536"/>
        <dbReference type="ChEBI" id="CHEBI:30616"/>
        <dbReference type="ChEBI" id="CHEBI:33019"/>
        <dbReference type="ChEBI" id="CHEBI:57287"/>
        <dbReference type="ChEBI" id="CHEBI:58950"/>
        <dbReference type="ChEBI" id="CHEBI:138261"/>
        <dbReference type="ChEBI" id="CHEBI:456215"/>
    </reaction>
</comment>
<evidence type="ECO:0000256" key="1">
    <source>
        <dbReference type="ARBA" id="ARBA00004651"/>
    </source>
</evidence>
<keyword evidence="9" id="KW-1133">Transmembrane helix</keyword>
<evidence type="ECO:0000256" key="6">
    <source>
        <dbReference type="ARBA" id="ARBA00022692"/>
    </source>
</evidence>
<dbReference type="InterPro" id="IPR045851">
    <property type="entry name" value="AMP-bd_C_sf"/>
</dbReference>
<keyword evidence="4" id="KW-1003">Cell membrane</keyword>
<comment type="similarity">
    <text evidence="2">Belongs to the ATP-dependent AMP-binding enzyme family.</text>
</comment>
<dbReference type="Gene3D" id="3.30.300.30">
    <property type="match status" value="1"/>
</dbReference>
<evidence type="ECO:0000256" key="2">
    <source>
        <dbReference type="ARBA" id="ARBA00006432"/>
    </source>
</evidence>
<evidence type="ECO:0000256" key="3">
    <source>
        <dbReference type="ARBA" id="ARBA00022448"/>
    </source>
</evidence>
<dbReference type="GO" id="GO:0044539">
    <property type="term" value="P:long-chain fatty acid import into cell"/>
    <property type="evidence" value="ECO:0007669"/>
    <property type="project" value="TreeGrafter"/>
</dbReference>
<dbReference type="EMBL" id="HBKR01014248">
    <property type="protein sequence ID" value="CAE2301394.1"/>
    <property type="molecule type" value="Transcribed_RNA"/>
</dbReference>
<comment type="subcellular location">
    <subcellularLocation>
        <location evidence="1">Cell membrane</location>
        <topology evidence="1">Multi-pass membrane protein</topology>
    </subcellularLocation>
    <subcellularLocation>
        <location evidence="13">Peroxisome membrane</location>
    </subcellularLocation>
</comment>
<keyword evidence="11" id="KW-0472">Membrane</keyword>
<keyword evidence="8" id="KW-0067">ATP-binding</keyword>
<keyword evidence="6" id="KW-0812">Transmembrane</keyword>
<name>A0A7S4NQP8_9EUKA</name>
<evidence type="ECO:0000313" key="19">
    <source>
        <dbReference type="EMBL" id="CAE2301394.1"/>
    </source>
</evidence>
<gene>
    <name evidence="19" type="ORF">NAES01612_LOCUS9433</name>
</gene>
<keyword evidence="3" id="KW-0813">Transport</keyword>
<evidence type="ECO:0000256" key="11">
    <source>
        <dbReference type="ARBA" id="ARBA00023136"/>
    </source>
</evidence>
<evidence type="ECO:0000256" key="4">
    <source>
        <dbReference type="ARBA" id="ARBA00022475"/>
    </source>
</evidence>
<evidence type="ECO:0000256" key="16">
    <source>
        <dbReference type="ARBA" id="ARBA00068795"/>
    </source>
</evidence>
<keyword evidence="10" id="KW-0445">Lipid transport</keyword>
<dbReference type="InterPro" id="IPR000873">
    <property type="entry name" value="AMP-dep_synth/lig_dom"/>
</dbReference>
<evidence type="ECO:0000256" key="7">
    <source>
        <dbReference type="ARBA" id="ARBA00022741"/>
    </source>
</evidence>
<comment type="function">
    <text evidence="15">Acyl-CoA synthetase required for both the import of long chain fatty acids (LCFAs) (C14-C18) and the activation very long chain fatty acids (VLCFAs) (C20-C26) by esterification of the fatty acids into metabolically active CoA-thioesters for subsequent degradation or incorporation into phospholipids. The transport and fatty acyl-CoA synthetase activities are genetically separable and are thus independent activities. Esterifies VLCFAs in the peroxisome matrix. The VLCFAs are actively transported into peroxisomes by a PXA1-PXA2 heterodimeric transporter in the peroxisomal membrane.</text>
</comment>
<evidence type="ECO:0000256" key="8">
    <source>
        <dbReference type="ARBA" id="ARBA00022840"/>
    </source>
</evidence>
<feature type="domain" description="AMP-dependent synthetase/ligase" evidence="18">
    <location>
        <begin position="62"/>
        <end position="445"/>
    </location>
</feature>
<dbReference type="NCBIfam" id="NF006134">
    <property type="entry name" value="PRK08279.1"/>
    <property type="match status" value="1"/>
</dbReference>
<evidence type="ECO:0000256" key="5">
    <source>
        <dbReference type="ARBA" id="ARBA00022598"/>
    </source>
</evidence>
<evidence type="ECO:0000256" key="14">
    <source>
        <dbReference type="ARBA" id="ARBA00051585"/>
    </source>
</evidence>
<keyword evidence="5" id="KW-0436">Ligase</keyword>
<dbReference type="AlphaFoldDB" id="A0A7S4NQP8"/>
<dbReference type="FunFam" id="3.40.50.12780:FF:000019">
    <property type="entry name" value="Long-chain fatty acid transporter"/>
    <property type="match status" value="1"/>
</dbReference>
<dbReference type="GO" id="GO:0005324">
    <property type="term" value="F:long-chain fatty acid transmembrane transporter activity"/>
    <property type="evidence" value="ECO:0007669"/>
    <property type="project" value="TreeGrafter"/>
</dbReference>
<evidence type="ECO:0000256" key="10">
    <source>
        <dbReference type="ARBA" id="ARBA00023055"/>
    </source>
</evidence>
<reference evidence="19" key="1">
    <citation type="submission" date="2021-01" db="EMBL/GenBank/DDBJ databases">
        <authorList>
            <person name="Corre E."/>
            <person name="Pelletier E."/>
            <person name="Niang G."/>
            <person name="Scheremetjew M."/>
            <person name="Finn R."/>
            <person name="Kale V."/>
            <person name="Holt S."/>
            <person name="Cochrane G."/>
            <person name="Meng A."/>
            <person name="Brown T."/>
            <person name="Cohen L."/>
        </authorList>
    </citation>
    <scope>NUCLEOTIDE SEQUENCE</scope>
    <source>
        <strain evidence="19">SoJaBio B1-5/56/2</strain>
    </source>
</reference>
<protein>
    <recommendedName>
        <fullName evidence="16">Very long-chain fatty acid transport protein</fullName>
    </recommendedName>
    <alternativeName>
        <fullName evidence="17">Very-long-chain acyl-CoA synthetase</fullName>
    </alternativeName>
</protein>
<dbReference type="GO" id="GO:0004467">
    <property type="term" value="F:long-chain fatty acid-CoA ligase activity"/>
    <property type="evidence" value="ECO:0007669"/>
    <property type="project" value="TreeGrafter"/>
</dbReference>
<keyword evidence="12" id="KW-0576">Peroxisome</keyword>
<evidence type="ECO:0000256" key="17">
    <source>
        <dbReference type="ARBA" id="ARBA00078285"/>
    </source>
</evidence>
<dbReference type="Gene3D" id="3.40.50.12780">
    <property type="entry name" value="N-terminal domain of ligase-like"/>
    <property type="match status" value="1"/>
</dbReference>
<sequence>MSSTTQMVAGGVAAAAAGALYFLTSDTESLCQDVRDLKLLGGLKREMSEIAVRKHFSAVELFEKCAAAYPNRVSMVNVDESGAATPFSWREMDIYSNQVANWGLGLGLLPGDNVALVMDNRPEYVAIWAGMAKIGVRTALINTNLVGKNLEHCLKIADARAYIIGREHVAKCVELMDRLPGSNWFSSVTFKSMVTYPYQTDGSSLPAGFQELDEVVLSRNQSQPPRPGVSPVAPLLYIYTSGTTGLPKAAAVTSVRYTSAAKAFHMAFNITEEDRIYCCLPLYHSAAGMLGVGMSWASGATMVVRRKFSTRNYWRDCALYDCTVVQYIGELCRYLTLSPESPHDRQHRVRLAVGNGLRPDVWGKFVERFGVETIGEFYGATEGNTALVNLRNRYGSIGNLPRAVSKLGLAPFYLFQFDVEEEKVVRDKSGRCIRCGPNEVGEMLARIDTQKDPLSRFDGYRNKAATDKKIVRDVEKEGDQWFRTGDLLYYDKYGNYYFVDRIGDTFRWKGENVSTNEVAEVLNGFDGVQEANVYGVTIPHHDGRACMAALVVNPNFDATAFYKYNSENLPAYSRPVFLRLSTEMQITGTFKHQKVAWRKEGFDPSKVKDKLMMADNNAKTYVPVDDVLYNNIINDKLKAKL</sequence>
<dbReference type="InterPro" id="IPR020845">
    <property type="entry name" value="AMP-binding_CS"/>
</dbReference>
<dbReference type="GO" id="GO:0005886">
    <property type="term" value="C:plasma membrane"/>
    <property type="evidence" value="ECO:0007669"/>
    <property type="project" value="UniProtKB-SubCell"/>
</dbReference>
<keyword evidence="7" id="KW-0547">Nucleotide-binding</keyword>
<dbReference type="PANTHER" id="PTHR43107">
    <property type="entry name" value="LONG-CHAIN FATTY ACID TRANSPORT PROTEIN"/>
    <property type="match status" value="1"/>
</dbReference>
<evidence type="ECO:0000256" key="13">
    <source>
        <dbReference type="ARBA" id="ARBA00046271"/>
    </source>
</evidence>
<organism evidence="19">
    <name type="scientific">Paramoeba aestuarina</name>
    <dbReference type="NCBI Taxonomy" id="180227"/>
    <lineage>
        <taxon>Eukaryota</taxon>
        <taxon>Amoebozoa</taxon>
        <taxon>Discosea</taxon>
        <taxon>Flabellinia</taxon>
        <taxon>Dactylopodida</taxon>
        <taxon>Paramoebidae</taxon>
        <taxon>Paramoeba</taxon>
    </lineage>
</organism>
<evidence type="ECO:0000256" key="9">
    <source>
        <dbReference type="ARBA" id="ARBA00022989"/>
    </source>
</evidence>
<evidence type="ECO:0000259" key="18">
    <source>
        <dbReference type="Pfam" id="PF00501"/>
    </source>
</evidence>
<accession>A0A7S4NQP8</accession>
<dbReference type="GO" id="GO:0005778">
    <property type="term" value="C:peroxisomal membrane"/>
    <property type="evidence" value="ECO:0007669"/>
    <property type="project" value="UniProtKB-SubCell"/>
</dbReference>
<evidence type="ECO:0000256" key="12">
    <source>
        <dbReference type="ARBA" id="ARBA00023140"/>
    </source>
</evidence>
<dbReference type="FunFam" id="3.30.300.30:FF:000002">
    <property type="entry name" value="Long-chain fatty acid transport protein 1"/>
    <property type="match status" value="1"/>
</dbReference>